<feature type="signal peptide" evidence="1">
    <location>
        <begin position="1"/>
        <end position="26"/>
    </location>
</feature>
<keyword evidence="3" id="KW-1185">Reference proteome</keyword>
<feature type="chain" id="PRO_5013042835" description="Secreted protein" evidence="1">
    <location>
        <begin position="27"/>
        <end position="146"/>
    </location>
</feature>
<keyword evidence="1" id="KW-0732">Signal</keyword>
<protein>
    <recommendedName>
        <fullName evidence="4">Secreted protein</fullName>
    </recommendedName>
</protein>
<organism evidence="2 3">
    <name type="scientific">Anaerocolumna xylanovorans DSM 12503</name>
    <dbReference type="NCBI Taxonomy" id="1121345"/>
    <lineage>
        <taxon>Bacteria</taxon>
        <taxon>Bacillati</taxon>
        <taxon>Bacillota</taxon>
        <taxon>Clostridia</taxon>
        <taxon>Lachnospirales</taxon>
        <taxon>Lachnospiraceae</taxon>
        <taxon>Anaerocolumna</taxon>
    </lineage>
</organism>
<evidence type="ECO:0000313" key="3">
    <source>
        <dbReference type="Proteomes" id="UP000184612"/>
    </source>
</evidence>
<evidence type="ECO:0000256" key="1">
    <source>
        <dbReference type="SAM" id="SignalP"/>
    </source>
</evidence>
<name>A0A1M7Y438_9FIRM</name>
<dbReference type="RefSeq" id="WP_073588056.1">
    <property type="nucleotide sequence ID" value="NZ_FRFD01000004.1"/>
</dbReference>
<dbReference type="AlphaFoldDB" id="A0A1M7Y438"/>
<gene>
    <name evidence="2" type="ORF">SAMN02745217_01315</name>
</gene>
<reference evidence="2 3" key="1">
    <citation type="submission" date="2016-12" db="EMBL/GenBank/DDBJ databases">
        <authorList>
            <person name="Song W.-J."/>
            <person name="Kurnit D.M."/>
        </authorList>
    </citation>
    <scope>NUCLEOTIDE SEQUENCE [LARGE SCALE GENOMIC DNA]</scope>
    <source>
        <strain evidence="2 3">DSM 12503</strain>
    </source>
</reference>
<dbReference type="Proteomes" id="UP000184612">
    <property type="component" value="Unassembled WGS sequence"/>
</dbReference>
<sequence>MKKILSRILAVALAVVLFSAPSTAQAATVPICINISDSTKAFFYNPSLEVSQYQEVVLENENHGYFNVPAGNDFSFLLGLGDTEYHSYRLSIYKVNYGLYFDSQIITDRFPRYTIPKSSTDASYVVVLKAYTDLTVDTYQTFIGNQ</sequence>
<proteinExistence type="predicted"/>
<dbReference type="EMBL" id="FRFD01000004">
    <property type="protein sequence ID" value="SHO46861.1"/>
    <property type="molecule type" value="Genomic_DNA"/>
</dbReference>
<evidence type="ECO:0008006" key="4">
    <source>
        <dbReference type="Google" id="ProtNLM"/>
    </source>
</evidence>
<accession>A0A1M7Y438</accession>
<evidence type="ECO:0000313" key="2">
    <source>
        <dbReference type="EMBL" id="SHO46861.1"/>
    </source>
</evidence>